<dbReference type="RefSeq" id="XP_010449822.1">
    <property type="nucleotide sequence ID" value="XM_010451520.1"/>
</dbReference>
<evidence type="ECO:0000256" key="2">
    <source>
        <dbReference type="SAM" id="SignalP"/>
    </source>
</evidence>
<evidence type="ECO:0000256" key="1">
    <source>
        <dbReference type="SAM" id="MobiDB-lite"/>
    </source>
</evidence>
<evidence type="ECO:0000313" key="6">
    <source>
        <dbReference type="RefSeq" id="XP_010449822.1"/>
    </source>
</evidence>
<dbReference type="InterPro" id="IPR015410">
    <property type="entry name" value="DUF1985"/>
</dbReference>
<dbReference type="RefSeq" id="XP_010449821.1">
    <property type="nucleotide sequence ID" value="XM_010451519.1"/>
</dbReference>
<evidence type="ECO:0000313" key="4">
    <source>
        <dbReference type="Proteomes" id="UP000694864"/>
    </source>
</evidence>
<feature type="compositionally biased region" description="Basic and acidic residues" evidence="1">
    <location>
        <begin position="392"/>
        <end position="410"/>
    </location>
</feature>
<keyword evidence="2" id="KW-0732">Signal</keyword>
<dbReference type="Pfam" id="PF09331">
    <property type="entry name" value="DUF1985"/>
    <property type="match status" value="1"/>
</dbReference>
<accession>A0ABM0V2H7</accession>
<proteinExistence type="predicted"/>
<dbReference type="Proteomes" id="UP000694864">
    <property type="component" value="Chromosome 12"/>
</dbReference>
<protein>
    <submittedName>
        <fullName evidence="5 6">Uncharacterized protein LOC104731997 isoform X1</fullName>
    </submittedName>
</protein>
<feature type="compositionally biased region" description="Polar residues" evidence="1">
    <location>
        <begin position="430"/>
        <end position="451"/>
    </location>
</feature>
<dbReference type="PANTHER" id="PTHR48449:SF1">
    <property type="entry name" value="DUF1985 DOMAIN-CONTAINING PROTEIN"/>
    <property type="match status" value="1"/>
</dbReference>
<feature type="chain" id="PRO_5045021591" evidence="2">
    <location>
        <begin position="24"/>
        <end position="451"/>
    </location>
</feature>
<reference evidence="4" key="1">
    <citation type="journal article" date="1997" name="Nucleic Acids Res.">
        <title>tRNAscan-SE: a program for improved detection of transfer RNA genes in genomic sequence.</title>
        <authorList>
            <person name="Lowe T.M."/>
            <person name="Eddy S.R."/>
        </authorList>
    </citation>
    <scope>NUCLEOTIDE SEQUENCE [LARGE SCALE GENOMIC DNA]</scope>
    <source>
        <strain evidence="4">r\DH55</strain>
    </source>
</reference>
<reference evidence="5 6" key="3">
    <citation type="submission" date="2025-05" db="UniProtKB">
        <authorList>
            <consortium name="RefSeq"/>
        </authorList>
    </citation>
    <scope>IDENTIFICATION</scope>
    <source>
        <tissue evidence="5 6">Leaf</tissue>
    </source>
</reference>
<sequence length="451" mass="50895">MDGKRRLRLALIVIVEGILVCDSSKVRASKDVAEMLKDLDAFVNYPWGRRSFERTIETVNVGMFKRTPDVLCKKLMGSHTATHGFTLAFQLFFLKAIPLLETHLPETDAELTFTDRCVKHLTKLMSYHNANIIQIESDKNVSLHVPHIYYMSIVTSVTSSHYISCRQLRVHFLLPSDVPIDPLSCSWVDEVDDERVGYMLKKIEDGHVFTPDVWPGGMAQLPLIPASMGVNRTTADLPKTKVSVPIRRNKKRGKGKAPAFVQEEDPVDDYPIEDPVDDYPIDSLTVQQLLREVDRRNKEHTAKMKRLWDVERSLLQDEIYDRVIRSLKSKGVCPNSPPMSHPDTAQKFNQSSWENYGLNIANVVNSINKSFKDGCMDNVHPKDNADTADSSSDEHDNEDCRSRSSGREEGDVGLGSASEEDVERMVICTQPDTATNPPHKLSQSGNKMDQN</sequence>
<evidence type="ECO:0000313" key="5">
    <source>
        <dbReference type="RefSeq" id="XP_010449821.1"/>
    </source>
</evidence>
<dbReference type="PANTHER" id="PTHR48449">
    <property type="entry name" value="DUF1985 DOMAIN-CONTAINING PROTEIN"/>
    <property type="match status" value="1"/>
</dbReference>
<feature type="region of interest" description="Disordered" evidence="1">
    <location>
        <begin position="378"/>
        <end position="451"/>
    </location>
</feature>
<reference evidence="4" key="2">
    <citation type="journal article" date="2014" name="Nat. Commun.">
        <title>The emerging biofuel crop Camelina sativa retains a highly undifferentiated hexaploid genome structure.</title>
        <authorList>
            <person name="Kagale S."/>
            <person name="Koh C."/>
            <person name="Nixon J."/>
            <person name="Bollina V."/>
            <person name="Clarke W.E."/>
            <person name="Tuteja R."/>
            <person name="Spillane C."/>
            <person name="Robinson S.J."/>
            <person name="Links M.G."/>
            <person name="Clarke C."/>
            <person name="Higgins E.E."/>
            <person name="Huebert T."/>
            <person name="Sharpe A.G."/>
            <person name="Parkin I.A."/>
        </authorList>
    </citation>
    <scope>NUCLEOTIDE SEQUENCE [LARGE SCALE GENOMIC DNA]</scope>
    <source>
        <strain evidence="4">r\DH55</strain>
    </source>
</reference>
<gene>
    <name evidence="5 6" type="primary">LOC104731997</name>
</gene>
<evidence type="ECO:0000259" key="3">
    <source>
        <dbReference type="Pfam" id="PF09331"/>
    </source>
</evidence>
<feature type="domain" description="DUF1985" evidence="3">
    <location>
        <begin position="2"/>
        <end position="57"/>
    </location>
</feature>
<keyword evidence="4" id="KW-1185">Reference proteome</keyword>
<feature type="signal peptide" evidence="2">
    <location>
        <begin position="1"/>
        <end position="23"/>
    </location>
</feature>
<dbReference type="GeneID" id="104731997"/>
<name>A0ABM0V2H7_CAMSA</name>
<organism evidence="4 6">
    <name type="scientific">Camelina sativa</name>
    <name type="common">False flax</name>
    <name type="synonym">Myagrum sativum</name>
    <dbReference type="NCBI Taxonomy" id="90675"/>
    <lineage>
        <taxon>Eukaryota</taxon>
        <taxon>Viridiplantae</taxon>
        <taxon>Streptophyta</taxon>
        <taxon>Embryophyta</taxon>
        <taxon>Tracheophyta</taxon>
        <taxon>Spermatophyta</taxon>
        <taxon>Magnoliopsida</taxon>
        <taxon>eudicotyledons</taxon>
        <taxon>Gunneridae</taxon>
        <taxon>Pentapetalae</taxon>
        <taxon>rosids</taxon>
        <taxon>malvids</taxon>
        <taxon>Brassicales</taxon>
        <taxon>Brassicaceae</taxon>
        <taxon>Camelineae</taxon>
        <taxon>Camelina</taxon>
    </lineage>
</organism>